<name>A0AAV6RD06_SOLSE</name>
<evidence type="ECO:0000313" key="3">
    <source>
        <dbReference type="Proteomes" id="UP000693946"/>
    </source>
</evidence>
<feature type="region of interest" description="Disordered" evidence="1">
    <location>
        <begin position="1"/>
        <end position="37"/>
    </location>
</feature>
<accession>A0AAV6RD06</accession>
<dbReference type="Proteomes" id="UP000693946">
    <property type="component" value="Linkage Group LG2"/>
</dbReference>
<evidence type="ECO:0000256" key="1">
    <source>
        <dbReference type="SAM" id="MobiDB-lite"/>
    </source>
</evidence>
<gene>
    <name evidence="2" type="ORF">JOB18_027728</name>
</gene>
<protein>
    <submittedName>
        <fullName evidence="2">Uncharacterized protein</fullName>
    </submittedName>
</protein>
<sequence>MEAIVEAEEHGETPHSVSVREGARRKKKTKKQNPQSLNKLVKILFSHRGPSTGHVIKTHMKNQPLNRAQQSQEFIHDCWNCGTSY</sequence>
<evidence type="ECO:0000313" key="2">
    <source>
        <dbReference type="EMBL" id="KAG7502865.1"/>
    </source>
</evidence>
<organism evidence="2 3">
    <name type="scientific">Solea senegalensis</name>
    <name type="common">Senegalese sole</name>
    <dbReference type="NCBI Taxonomy" id="28829"/>
    <lineage>
        <taxon>Eukaryota</taxon>
        <taxon>Metazoa</taxon>
        <taxon>Chordata</taxon>
        <taxon>Craniata</taxon>
        <taxon>Vertebrata</taxon>
        <taxon>Euteleostomi</taxon>
        <taxon>Actinopterygii</taxon>
        <taxon>Neopterygii</taxon>
        <taxon>Teleostei</taxon>
        <taxon>Neoteleostei</taxon>
        <taxon>Acanthomorphata</taxon>
        <taxon>Carangaria</taxon>
        <taxon>Pleuronectiformes</taxon>
        <taxon>Pleuronectoidei</taxon>
        <taxon>Soleidae</taxon>
        <taxon>Solea</taxon>
    </lineage>
</organism>
<comment type="caution">
    <text evidence="2">The sequence shown here is derived from an EMBL/GenBank/DDBJ whole genome shotgun (WGS) entry which is preliminary data.</text>
</comment>
<dbReference type="EMBL" id="JAGKHQ010000012">
    <property type="protein sequence ID" value="KAG7502865.1"/>
    <property type="molecule type" value="Genomic_DNA"/>
</dbReference>
<proteinExistence type="predicted"/>
<keyword evidence="3" id="KW-1185">Reference proteome</keyword>
<dbReference type="AlphaFoldDB" id="A0AAV6RD06"/>
<reference evidence="2 3" key="1">
    <citation type="journal article" date="2021" name="Sci. Rep.">
        <title>Chromosome anchoring in Senegalese sole (Solea senegalensis) reveals sex-associated markers and genome rearrangements in flatfish.</title>
        <authorList>
            <person name="Guerrero-Cozar I."/>
            <person name="Gomez-Garrido J."/>
            <person name="Berbel C."/>
            <person name="Martinez-Blanch J.F."/>
            <person name="Alioto T."/>
            <person name="Claros M.G."/>
            <person name="Gagnaire P.A."/>
            <person name="Manchado M."/>
        </authorList>
    </citation>
    <scope>NUCLEOTIDE SEQUENCE [LARGE SCALE GENOMIC DNA]</scope>
    <source>
        <strain evidence="2">Sse05_10M</strain>
    </source>
</reference>